<dbReference type="EMBL" id="DSTT01000006">
    <property type="protein sequence ID" value="HFK24471.1"/>
    <property type="molecule type" value="Genomic_DNA"/>
</dbReference>
<accession>A0A7C3J759</accession>
<evidence type="ECO:0000313" key="1">
    <source>
        <dbReference type="EMBL" id="HFK24471.1"/>
    </source>
</evidence>
<proteinExistence type="predicted"/>
<gene>
    <name evidence="1" type="ORF">ENS15_07490</name>
</gene>
<comment type="caution">
    <text evidence="1">The sequence shown here is derived from an EMBL/GenBank/DDBJ whole genome shotgun (WGS) entry which is preliminary data.</text>
</comment>
<organism evidence="1">
    <name type="scientific">candidate division WOR-3 bacterium</name>
    <dbReference type="NCBI Taxonomy" id="2052148"/>
    <lineage>
        <taxon>Bacteria</taxon>
        <taxon>Bacteria division WOR-3</taxon>
    </lineage>
</organism>
<reference evidence="1" key="1">
    <citation type="journal article" date="2020" name="mSystems">
        <title>Genome- and Community-Level Interaction Insights into Carbon Utilization and Element Cycling Functions of Hydrothermarchaeota in Hydrothermal Sediment.</title>
        <authorList>
            <person name="Zhou Z."/>
            <person name="Liu Y."/>
            <person name="Xu W."/>
            <person name="Pan J."/>
            <person name="Luo Z.H."/>
            <person name="Li M."/>
        </authorList>
    </citation>
    <scope>NUCLEOTIDE SEQUENCE [LARGE SCALE GENOMIC DNA]</scope>
    <source>
        <strain evidence="1">SpSt-464</strain>
    </source>
</reference>
<name>A0A7C3J759_UNCW3</name>
<dbReference type="AlphaFoldDB" id="A0A7C3J759"/>
<evidence type="ECO:0008006" key="2">
    <source>
        <dbReference type="Google" id="ProtNLM"/>
    </source>
</evidence>
<sequence length="187" mass="21391">MVKKILISILIIFVFLIPSYSKVKQKKNKVYNIFNISFNPQIYFEPIEENNTLYLNLFPFSTELAFSEKNGIKFLPVVGLKLYSYGVRFGQLGLSFSIPTYQKGRSKDGAYSGYFTSGYTKVVYNQSESYTAFTLANENGFSFYFKENLSLSFSIQAGYTYFFFSDPSLNKGIIFSGFSLSTGIWVF</sequence>
<protein>
    <recommendedName>
        <fullName evidence="2">Outer membrane protein beta-barrel domain-containing protein</fullName>
    </recommendedName>
</protein>